<feature type="domain" description="Acetyl-coenzyme A carboxylase carboxyl transferase subunit beta" evidence="1">
    <location>
        <begin position="108"/>
        <end position="154"/>
    </location>
</feature>
<reference evidence="2" key="1">
    <citation type="submission" date="2017-12" db="EMBL/GenBank/DDBJ databases">
        <title>Gene loss provides genomic basis for host adaptation in cereal stripe rust fungi.</title>
        <authorList>
            <person name="Xia C."/>
        </authorList>
    </citation>
    <scope>NUCLEOTIDE SEQUENCE [LARGE SCALE GENOMIC DNA]</scope>
    <source>
        <strain evidence="2">93-210</strain>
    </source>
</reference>
<dbReference type="Pfam" id="PF01039">
    <property type="entry name" value="Carboxyl_trans"/>
    <property type="match status" value="2"/>
</dbReference>
<proteinExistence type="predicted"/>
<dbReference type="PANTHER" id="PTHR45728">
    <property type="entry name" value="ACETYL-COA CARBOXYLASE, ISOFORM A"/>
    <property type="match status" value="1"/>
</dbReference>
<accession>A0A2S4V4N2</accession>
<protein>
    <recommendedName>
        <fullName evidence="1">Acetyl-coenzyme A carboxylase carboxyl transferase subunit beta domain-containing protein</fullName>
    </recommendedName>
</protein>
<dbReference type="SUPFAM" id="SSF52096">
    <property type="entry name" value="ClpP/crotonase"/>
    <property type="match status" value="1"/>
</dbReference>
<dbReference type="EMBL" id="PKSL01000111">
    <property type="protein sequence ID" value="POW04461.1"/>
    <property type="molecule type" value="Genomic_DNA"/>
</dbReference>
<evidence type="ECO:0000313" key="3">
    <source>
        <dbReference type="Proteomes" id="UP000239156"/>
    </source>
</evidence>
<dbReference type="Proteomes" id="UP000239156">
    <property type="component" value="Unassembled WGS sequence"/>
</dbReference>
<dbReference type="InterPro" id="IPR029045">
    <property type="entry name" value="ClpP/crotonase-like_dom_sf"/>
</dbReference>
<dbReference type="VEuPathDB" id="FungiDB:PSTT_10368"/>
<dbReference type="InterPro" id="IPR049076">
    <property type="entry name" value="ACCA"/>
</dbReference>
<dbReference type="GO" id="GO:0005739">
    <property type="term" value="C:mitochondrion"/>
    <property type="evidence" value="ECO:0007669"/>
    <property type="project" value="TreeGrafter"/>
</dbReference>
<keyword evidence="3" id="KW-1185">Reference proteome</keyword>
<name>A0A2S4V4N2_9BASI</name>
<dbReference type="VEuPathDB" id="FungiDB:PSHT_03939"/>
<sequence>MILNGSLLVKKKDSKACESRFFDRGSFQGTLSGWAQTVAVGRARLGGIPMGCIAVKAGEIKKVIPPNPANPSSVEQKIMEAGLVPNSSSKTAQSIEDFNQEELPLRESMILDRLLRYKQPVFFCIIPNGELCGGAWVVLGPKINLNGMMEMKAKILKMMDHQYAELKTAT</sequence>
<dbReference type="Gene3D" id="3.90.226.10">
    <property type="entry name" value="2-enoyl-CoA Hydratase, Chain A, domain 1"/>
    <property type="match status" value="2"/>
</dbReference>
<dbReference type="PANTHER" id="PTHR45728:SF3">
    <property type="entry name" value="ACETYL-COA CARBOXYLASE"/>
    <property type="match status" value="1"/>
</dbReference>
<dbReference type="InterPro" id="IPR034733">
    <property type="entry name" value="AcCoA_carboxyl_beta"/>
</dbReference>
<evidence type="ECO:0000313" key="2">
    <source>
        <dbReference type="EMBL" id="POW04461.1"/>
    </source>
</evidence>
<organism evidence="2 3">
    <name type="scientific">Puccinia striiformis</name>
    <dbReference type="NCBI Taxonomy" id="27350"/>
    <lineage>
        <taxon>Eukaryota</taxon>
        <taxon>Fungi</taxon>
        <taxon>Dikarya</taxon>
        <taxon>Basidiomycota</taxon>
        <taxon>Pucciniomycotina</taxon>
        <taxon>Pucciniomycetes</taxon>
        <taxon>Pucciniales</taxon>
        <taxon>Pucciniaceae</taxon>
        <taxon>Puccinia</taxon>
    </lineage>
</organism>
<dbReference type="GO" id="GO:0006633">
    <property type="term" value="P:fatty acid biosynthetic process"/>
    <property type="evidence" value="ECO:0007669"/>
    <property type="project" value="TreeGrafter"/>
</dbReference>
<dbReference type="GO" id="GO:0003989">
    <property type="term" value="F:acetyl-CoA carboxylase activity"/>
    <property type="evidence" value="ECO:0007669"/>
    <property type="project" value="InterPro"/>
</dbReference>
<feature type="domain" description="Acetyl-coenzyme A carboxylase carboxyl transferase subunit beta" evidence="1">
    <location>
        <begin position="19"/>
        <end position="105"/>
    </location>
</feature>
<evidence type="ECO:0000259" key="1">
    <source>
        <dbReference type="Pfam" id="PF01039"/>
    </source>
</evidence>
<comment type="caution">
    <text evidence="2">The sequence shown here is derived from an EMBL/GenBank/DDBJ whole genome shotgun (WGS) entry which is preliminary data.</text>
</comment>
<dbReference type="AlphaFoldDB" id="A0A2S4V4N2"/>
<gene>
    <name evidence="2" type="ORF">PSTT_10368</name>
</gene>